<dbReference type="Pfam" id="PF01747">
    <property type="entry name" value="ATP-sulfurylase"/>
    <property type="match status" value="1"/>
</dbReference>
<evidence type="ECO:0000256" key="7">
    <source>
        <dbReference type="HAMAP-Rule" id="MF_00066"/>
    </source>
</evidence>
<keyword evidence="2 7" id="KW-0808">Transferase</keyword>
<dbReference type="EMBL" id="AP018553">
    <property type="protein sequence ID" value="BBD72109.1"/>
    <property type="molecule type" value="Genomic_DNA"/>
</dbReference>
<feature type="domain" description="Sulphate adenylyltransferase catalytic" evidence="8">
    <location>
        <begin position="163"/>
        <end position="367"/>
    </location>
</feature>
<evidence type="ECO:0000256" key="4">
    <source>
        <dbReference type="ARBA" id="ARBA00022741"/>
    </source>
</evidence>
<dbReference type="GO" id="GO:0070814">
    <property type="term" value="P:hydrogen sulfide biosynthetic process"/>
    <property type="evidence" value="ECO:0007669"/>
    <property type="project" value="UniProtKB-UniRule"/>
</dbReference>
<dbReference type="Pfam" id="PF14306">
    <property type="entry name" value="PUA_2"/>
    <property type="match status" value="1"/>
</dbReference>
<evidence type="ECO:0000259" key="8">
    <source>
        <dbReference type="Pfam" id="PF01747"/>
    </source>
</evidence>
<dbReference type="GO" id="GO:0000103">
    <property type="term" value="P:sulfate assimilation"/>
    <property type="evidence" value="ECO:0007669"/>
    <property type="project" value="UniProtKB-UniRule"/>
</dbReference>
<dbReference type="InterPro" id="IPR015947">
    <property type="entry name" value="PUA-like_sf"/>
</dbReference>
<reference evidence="12" key="2">
    <citation type="submission" date="2018-04" db="EMBL/GenBank/DDBJ databases">
        <title>Complete genome sequence of Sulfodiicoccus acidiphilus strain HS-1.</title>
        <authorList>
            <person name="Sakai H.D."/>
            <person name="Kurosawa N."/>
        </authorList>
    </citation>
    <scope>NUCLEOTIDE SEQUENCE [LARGE SCALE GENOMIC DNA]</scope>
    <source>
        <strain evidence="12">HS-1</strain>
    </source>
</reference>
<evidence type="ECO:0000256" key="5">
    <source>
        <dbReference type="ARBA" id="ARBA00022840"/>
    </source>
</evidence>
<dbReference type="Proteomes" id="UP000616143">
    <property type="component" value="Unassembled WGS sequence"/>
</dbReference>
<evidence type="ECO:0000313" key="11">
    <source>
        <dbReference type="EMBL" id="GGT94910.1"/>
    </source>
</evidence>
<dbReference type="OrthoDB" id="6358at2157"/>
<dbReference type="KEGG" id="sacd:HS1genome_0498"/>
<evidence type="ECO:0000256" key="6">
    <source>
        <dbReference type="ARBA" id="ARBA00037980"/>
    </source>
</evidence>
<dbReference type="InterPro" id="IPR014729">
    <property type="entry name" value="Rossmann-like_a/b/a_fold"/>
</dbReference>
<reference evidence="11" key="4">
    <citation type="submission" date="2020-09" db="EMBL/GenBank/DDBJ databases">
        <authorList>
            <person name="Sun Q."/>
            <person name="Ohkuma M."/>
        </authorList>
    </citation>
    <scope>NUCLEOTIDE SEQUENCE</scope>
    <source>
        <strain evidence="11">JCM 31740</strain>
    </source>
</reference>
<protein>
    <recommendedName>
        <fullName evidence="7">Sulfate adenylyltransferase</fullName>
        <ecNumber evidence="7">2.7.7.4</ecNumber>
    </recommendedName>
    <alternativeName>
        <fullName evidence="7">ATP-sulfurylase</fullName>
    </alternativeName>
    <alternativeName>
        <fullName evidence="7">Sulfate adenylate transferase</fullName>
        <shortName evidence="7">SAT</shortName>
    </alternativeName>
</protein>
<dbReference type="SUPFAM" id="SSF52374">
    <property type="entry name" value="Nucleotidylyl transferase"/>
    <property type="match status" value="1"/>
</dbReference>
<dbReference type="InterPro" id="IPR024951">
    <property type="entry name" value="Sulfurylase_cat_dom"/>
</dbReference>
<dbReference type="PANTHER" id="PTHR43509:SF1">
    <property type="entry name" value="SULFATE ADENYLYLTRANSFERASE"/>
    <property type="match status" value="1"/>
</dbReference>
<dbReference type="GO" id="GO:0004781">
    <property type="term" value="F:sulfate adenylyltransferase (ATP) activity"/>
    <property type="evidence" value="ECO:0007669"/>
    <property type="project" value="UniProtKB-UniRule"/>
</dbReference>
<sequence length="373" mass="42003">MIPLPHGGKLVNRIPLEKRRERLLEEAKEMPKVEVDVGRALDLEAIADGAFSPLEGFMTREELESVVKERRTPDGLPWTIPILLPGKSEEGEEVALTYRGRILGLIEVEDTFSFDLHELNKRVFGTDDPSHPGVARVRVLGDKFLGGKVELLDRTRDKFLDHYLPPFQVRKVIRERGWKTMVGFQTRNAPHTGHEYVQKVALTLYDGLFVNPLVGWKKKGDFKDEVVVSAYRVLIDNYFPQGKVLFGVLRTEMRYAGPLEAVHHAIVRKNFGCSHIIVGRDHAGVGNFYHPYAAHEVFSQFPDLGITPILLPEAWYCVKCGGVTNSKVCPHDDVVRFSGTKVRELLSSGKAPPRELVRPEVAEAIMSHGDPFI</sequence>
<keyword evidence="3 7" id="KW-0548">Nucleotidyltransferase</keyword>
<dbReference type="Proteomes" id="UP000276741">
    <property type="component" value="Chromosome"/>
</dbReference>
<dbReference type="GO" id="GO:0005524">
    <property type="term" value="F:ATP binding"/>
    <property type="evidence" value="ECO:0007669"/>
    <property type="project" value="UniProtKB-KW"/>
</dbReference>
<evidence type="ECO:0000313" key="12">
    <source>
        <dbReference type="Proteomes" id="UP000276741"/>
    </source>
</evidence>
<dbReference type="HAMAP" id="MF_00066">
    <property type="entry name" value="Sulf_adenylyltr"/>
    <property type="match status" value="1"/>
</dbReference>
<dbReference type="UniPathway" id="UPA00140">
    <property type="reaction ID" value="UER00204"/>
</dbReference>
<dbReference type="NCBIfam" id="NF003166">
    <property type="entry name" value="PRK04149.1"/>
    <property type="match status" value="1"/>
</dbReference>
<dbReference type="NCBIfam" id="TIGR00339">
    <property type="entry name" value="sopT"/>
    <property type="match status" value="1"/>
</dbReference>
<dbReference type="PANTHER" id="PTHR43509">
    <property type="match status" value="1"/>
</dbReference>
<comment type="similarity">
    <text evidence="6 7">Belongs to the sulfate adenylyltransferase family.</text>
</comment>
<dbReference type="SUPFAM" id="SSF88697">
    <property type="entry name" value="PUA domain-like"/>
    <property type="match status" value="1"/>
</dbReference>
<evidence type="ECO:0000256" key="3">
    <source>
        <dbReference type="ARBA" id="ARBA00022695"/>
    </source>
</evidence>
<keyword evidence="12" id="KW-1185">Reference proteome</keyword>
<evidence type="ECO:0000313" key="10">
    <source>
        <dbReference type="EMBL" id="BBD72109.1"/>
    </source>
</evidence>
<comment type="catalytic activity">
    <reaction evidence="7">
        <text>sulfate + ATP + H(+) = adenosine 5'-phosphosulfate + diphosphate</text>
        <dbReference type="Rhea" id="RHEA:18133"/>
        <dbReference type="ChEBI" id="CHEBI:15378"/>
        <dbReference type="ChEBI" id="CHEBI:16189"/>
        <dbReference type="ChEBI" id="CHEBI:30616"/>
        <dbReference type="ChEBI" id="CHEBI:33019"/>
        <dbReference type="ChEBI" id="CHEBI:58243"/>
        <dbReference type="EC" id="2.7.7.4"/>
    </reaction>
</comment>
<name>A0A348B1Q7_9CREN</name>
<dbReference type="InterPro" id="IPR002650">
    <property type="entry name" value="Sulphate_adenylyltransferase"/>
</dbReference>
<dbReference type="CDD" id="cd00517">
    <property type="entry name" value="ATPS"/>
    <property type="match status" value="1"/>
</dbReference>
<dbReference type="RefSeq" id="WP_126449415.1">
    <property type="nucleotide sequence ID" value="NZ_AP018553.1"/>
</dbReference>
<proteinExistence type="inferred from homology"/>
<organism evidence="10 12">
    <name type="scientific">Sulfodiicoccus acidiphilus</name>
    <dbReference type="NCBI Taxonomy" id="1670455"/>
    <lineage>
        <taxon>Archaea</taxon>
        <taxon>Thermoproteota</taxon>
        <taxon>Thermoprotei</taxon>
        <taxon>Sulfolobales</taxon>
        <taxon>Sulfolobaceae</taxon>
        <taxon>Sulfodiicoccus</taxon>
    </lineage>
</organism>
<dbReference type="EMBL" id="BMQS01000008">
    <property type="protein sequence ID" value="GGT94910.1"/>
    <property type="molecule type" value="Genomic_DNA"/>
</dbReference>
<comment type="pathway">
    <text evidence="1 7">Sulfur metabolism; hydrogen sulfide biosynthesis; sulfite from sulfate: step 1/3.</text>
</comment>
<dbReference type="InterPro" id="IPR025980">
    <property type="entry name" value="ATP-Sase_PUA-like_dom"/>
</dbReference>
<reference evidence="10" key="3">
    <citation type="journal article" date="2019" name="BMC Res. Notes">
        <title>Complete genome sequence of the Sulfodiicoccus acidiphilus strain HS-1T, the first crenarchaeon that lacks polB3, isolated from an acidic hot spring in Ohwaku-dani, Hakone, Japan.</title>
        <authorList>
            <person name="Sakai H.D."/>
            <person name="Kurosawa N."/>
        </authorList>
    </citation>
    <scope>NUCLEOTIDE SEQUENCE</scope>
    <source>
        <strain evidence="10">HS-1</strain>
    </source>
</reference>
<feature type="domain" description="ATP-sulfurylase PUA-like" evidence="9">
    <location>
        <begin position="5"/>
        <end position="153"/>
    </location>
</feature>
<dbReference type="Gene3D" id="3.40.50.620">
    <property type="entry name" value="HUPs"/>
    <property type="match status" value="1"/>
</dbReference>
<accession>A0A348B1Q7</accession>
<evidence type="ECO:0000256" key="2">
    <source>
        <dbReference type="ARBA" id="ARBA00022679"/>
    </source>
</evidence>
<dbReference type="GeneID" id="38666002"/>
<keyword evidence="4 7" id="KW-0547">Nucleotide-binding</keyword>
<dbReference type="AlphaFoldDB" id="A0A348B1Q7"/>
<keyword evidence="5 7" id="KW-0067">ATP-binding</keyword>
<reference evidence="11" key="1">
    <citation type="journal article" date="2014" name="Int. J. Syst. Evol. Microbiol.">
        <title>Complete genome sequence of Corynebacterium casei LMG S-19264T (=DSM 44701T), isolated from a smear-ripened cheese.</title>
        <authorList>
            <consortium name="US DOE Joint Genome Institute (JGI-PGF)"/>
            <person name="Walter F."/>
            <person name="Albersmeier A."/>
            <person name="Kalinowski J."/>
            <person name="Ruckert C."/>
        </authorList>
    </citation>
    <scope>NUCLEOTIDE SEQUENCE</scope>
    <source>
        <strain evidence="11">JCM 31740</strain>
    </source>
</reference>
<evidence type="ECO:0000259" key="9">
    <source>
        <dbReference type="Pfam" id="PF14306"/>
    </source>
</evidence>
<dbReference type="InterPro" id="IPR020792">
    <property type="entry name" value="SO4_adenylyltransferase_pro"/>
</dbReference>
<dbReference type="EC" id="2.7.7.4" evidence="7"/>
<gene>
    <name evidence="7" type="primary">sat</name>
    <name evidence="11" type="ORF">GCM10007116_10660</name>
    <name evidence="10" type="ORF">HS1genome_0498</name>
</gene>
<dbReference type="Gene3D" id="3.10.400.10">
    <property type="entry name" value="Sulfate adenylyltransferase"/>
    <property type="match status" value="1"/>
</dbReference>
<evidence type="ECO:0000256" key="1">
    <source>
        <dbReference type="ARBA" id="ARBA00005048"/>
    </source>
</evidence>